<dbReference type="PANTHER" id="PTHR15549">
    <property type="entry name" value="PAIRED IMMUNOGLOBULIN-LIKE TYPE 2 RECEPTOR"/>
    <property type="match status" value="1"/>
</dbReference>
<accession>A0A6G1GG68</accession>
<feature type="transmembrane region" description="Helical" evidence="6">
    <location>
        <begin position="385"/>
        <end position="407"/>
    </location>
</feature>
<dbReference type="AlphaFoldDB" id="A0A6G1GG68"/>
<feature type="region of interest" description="Disordered" evidence="5">
    <location>
        <begin position="659"/>
        <end position="730"/>
    </location>
</feature>
<feature type="region of interest" description="Disordered" evidence="5">
    <location>
        <begin position="925"/>
        <end position="988"/>
    </location>
</feature>
<evidence type="ECO:0000256" key="2">
    <source>
        <dbReference type="ARBA" id="ARBA00022692"/>
    </source>
</evidence>
<dbReference type="SUPFAM" id="SSF50965">
    <property type="entry name" value="Galactose oxidase, central domain"/>
    <property type="match status" value="1"/>
</dbReference>
<sequence>MPPPEPLVPLNGHCSVINDGILYVYSPDAFQALPLKEGGEWTQLSMGIAVTGARCAHAPSDDPAASGLYIVGGSPNSTIQDFPGLQRYSFKNKSWEIISPIASVTQNRQHHGAAFLNASQSIITYGGSQDGIDGLSSQTFLISTQPPFGVRSFNSAAPPLNNPFVMPWNDSHAVMIGGGVDNRQIFTFGPDEMWADLGTTLPFGLPDHSKIQCTIMTGDDGSKVLEMFDMSVSPNAVTLLVLRNPDGSPAAPGTYIGAPPNSIPSKKRKRDLTLDQWPPYDPTLAPNATRADFSLATDPDGMAVVVGGSEEDPLCIFSQRENSWMNASAVLGVKDQDILTSQFTSSSVSLLSSATATQSVPSPSSTTSAAEAAAGSSMKSKRLTVLGATLGAIFGIAALLILLLLLLRWRKAKKPQEKTPYISEKEGRLSFADRGAEFMHEAGGTVGKTYAASLNHSTTSLAIMEGRGGDLPVGAMNATRAPRAANIGQRRGHKAQASDASTARLIPNSSRSPLGFDEALEMNQLSGSNQPAPMMGGTLVKGKGSNDPLIPPAGSVSRNKPPNPLPGTNAFNDSLHTRAGPAIATAVTAAAAVPSQKAAPSSSAPRPGGPPPMPNVSSPAAARSANAPPAGGMRSRSSGWSRYFTNNDATDLAQIQGNGQYGRTSADFSDDARSSQASVSQYTDSRFFPSGNYGAYGAPSNPNNHNNPSSTNNGAVRNNANPYPMYDGSGYDSAGSGSRYNSAHYSGVSHPSQTVPPLELNLGESFERNVSEVSMVSDQKPNTKNSGAQPPRPALLPTTSSGVTILPRGHQDEDDARSWTTASTRDRAMDRDEDAMYNGAVARPDAAWTPVTNAPYTGPIPQMPSFNPDPLEDPPRAVSSFYGSSTGIISHYAPTTGVPSQYGAGASFGAGAPGFDPMRRFQGAGADENRTSNASQLTVFPRGVPSGMSTAQGQWSSGGGEGKGGKNGKNGKNEDMSWIDLNGAGKAM</sequence>
<feature type="compositionally biased region" description="Gly residues" evidence="5">
    <location>
        <begin position="956"/>
        <end position="968"/>
    </location>
</feature>
<keyword evidence="2 6" id="KW-0812">Transmembrane</keyword>
<dbReference type="InterPro" id="IPR011043">
    <property type="entry name" value="Gal_Oxase/kelch_b-propeller"/>
</dbReference>
<evidence type="ECO:0000256" key="4">
    <source>
        <dbReference type="ARBA" id="ARBA00023136"/>
    </source>
</evidence>
<protein>
    <recommendedName>
        <fullName evidence="10">Galactose oxidase</fullName>
    </recommendedName>
</protein>
<dbReference type="RefSeq" id="XP_033538728.1">
    <property type="nucleotide sequence ID" value="XM_033683259.1"/>
</dbReference>
<keyword evidence="3 6" id="KW-1133">Transmembrane helix</keyword>
<reference evidence="7 9" key="1">
    <citation type="submission" date="2020-01" db="EMBL/GenBank/DDBJ databases">
        <authorList>
            <consortium name="DOE Joint Genome Institute"/>
            <person name="Haridas S."/>
            <person name="Albert R."/>
            <person name="Binder M."/>
            <person name="Bloem J."/>
            <person name="Labutti K."/>
            <person name="Salamov A."/>
            <person name="Andreopoulos B."/>
            <person name="Baker S.E."/>
            <person name="Barry K."/>
            <person name="Bills G."/>
            <person name="Bluhm B.H."/>
            <person name="Cannon C."/>
            <person name="Castanera R."/>
            <person name="Culley D.E."/>
            <person name="Daum C."/>
            <person name="Ezra D."/>
            <person name="Gonzalez J.B."/>
            <person name="Henrissat B."/>
            <person name="Kuo A."/>
            <person name="Liang C."/>
            <person name="Lipzen A."/>
            <person name="Lutzoni F."/>
            <person name="Magnuson J."/>
            <person name="Mondo S."/>
            <person name="Nolan M."/>
            <person name="Ohm R."/>
            <person name="Pangilinan J."/>
            <person name="Park H.-J."/>
            <person name="Ramirez L."/>
            <person name="Alfaro M."/>
            <person name="Sun H."/>
            <person name="Tritt A."/>
            <person name="Yoshinaga Y."/>
            <person name="Zwiers L.-H."/>
            <person name="Turgeon B.G."/>
            <person name="Goodwin S.B."/>
            <person name="Spatafora J.W."/>
            <person name="Crous P.W."/>
            <person name="Grigoriev I.V."/>
        </authorList>
    </citation>
    <scope>NUCLEOTIDE SEQUENCE</scope>
    <source>
        <strain evidence="7 9">CBS 781.70</strain>
    </source>
</reference>
<evidence type="ECO:0000256" key="3">
    <source>
        <dbReference type="ARBA" id="ARBA00022989"/>
    </source>
</evidence>
<evidence type="ECO:0000313" key="7">
    <source>
        <dbReference type="EMBL" id="KAF1817097.1"/>
    </source>
</evidence>
<dbReference type="OrthoDB" id="5352000at2759"/>
<organism evidence="7">
    <name type="scientific">Eremomyces bilateralis CBS 781.70</name>
    <dbReference type="NCBI Taxonomy" id="1392243"/>
    <lineage>
        <taxon>Eukaryota</taxon>
        <taxon>Fungi</taxon>
        <taxon>Dikarya</taxon>
        <taxon>Ascomycota</taxon>
        <taxon>Pezizomycotina</taxon>
        <taxon>Dothideomycetes</taxon>
        <taxon>Dothideomycetes incertae sedis</taxon>
        <taxon>Eremomycetales</taxon>
        <taxon>Eremomycetaceae</taxon>
        <taxon>Eremomyces</taxon>
    </lineage>
</organism>
<keyword evidence="8" id="KW-1185">Reference proteome</keyword>
<evidence type="ECO:0000256" key="1">
    <source>
        <dbReference type="ARBA" id="ARBA00004167"/>
    </source>
</evidence>
<gene>
    <name evidence="7 9" type="ORF">P152DRAFT_8042</name>
</gene>
<evidence type="ECO:0000256" key="6">
    <source>
        <dbReference type="SAM" id="Phobius"/>
    </source>
</evidence>
<evidence type="ECO:0000256" key="5">
    <source>
        <dbReference type="SAM" id="MobiDB-lite"/>
    </source>
</evidence>
<dbReference type="InterPro" id="IPR051694">
    <property type="entry name" value="Immunoregulatory_rcpt-like"/>
</dbReference>
<feature type="region of interest" description="Disordered" evidence="5">
    <location>
        <begin position="251"/>
        <end position="285"/>
    </location>
</feature>
<feature type="region of interest" description="Disordered" evidence="5">
    <location>
        <begin position="594"/>
        <end position="642"/>
    </location>
</feature>
<dbReference type="EMBL" id="ML975149">
    <property type="protein sequence ID" value="KAF1817097.1"/>
    <property type="molecule type" value="Genomic_DNA"/>
</dbReference>
<dbReference type="GO" id="GO:0071944">
    <property type="term" value="C:cell periphery"/>
    <property type="evidence" value="ECO:0007669"/>
    <property type="project" value="UniProtKB-ARBA"/>
</dbReference>
<keyword evidence="4 6" id="KW-0472">Membrane</keyword>
<dbReference type="Proteomes" id="UP000504638">
    <property type="component" value="Unplaced"/>
</dbReference>
<feature type="region of interest" description="Disordered" evidence="5">
    <location>
        <begin position="354"/>
        <end position="373"/>
    </location>
</feature>
<dbReference type="InterPro" id="IPR015915">
    <property type="entry name" value="Kelch-typ_b-propeller"/>
</dbReference>
<dbReference type="GO" id="GO:0016020">
    <property type="term" value="C:membrane"/>
    <property type="evidence" value="ECO:0007669"/>
    <property type="project" value="UniProtKB-SubCell"/>
</dbReference>
<evidence type="ECO:0000313" key="8">
    <source>
        <dbReference type="Proteomes" id="UP000504638"/>
    </source>
</evidence>
<evidence type="ECO:0000313" key="9">
    <source>
        <dbReference type="RefSeq" id="XP_033538728.1"/>
    </source>
</evidence>
<name>A0A6G1GG68_9PEZI</name>
<dbReference type="Gene3D" id="2.120.10.80">
    <property type="entry name" value="Kelch-type beta propeller"/>
    <property type="match status" value="1"/>
</dbReference>
<feature type="region of interest" description="Disordered" evidence="5">
    <location>
        <begin position="486"/>
        <end position="509"/>
    </location>
</feature>
<proteinExistence type="predicted"/>
<reference evidence="9" key="2">
    <citation type="submission" date="2020-04" db="EMBL/GenBank/DDBJ databases">
        <authorList>
            <consortium name="NCBI Genome Project"/>
        </authorList>
    </citation>
    <scope>NUCLEOTIDE SEQUENCE</scope>
    <source>
        <strain evidence="9">CBS 781.70</strain>
    </source>
</reference>
<feature type="region of interest" description="Disordered" evidence="5">
    <location>
        <begin position="526"/>
        <end position="575"/>
    </location>
</feature>
<dbReference type="PANTHER" id="PTHR15549:SF30">
    <property type="entry name" value="MID2 DOMAIN-CONTAINING PROTEIN"/>
    <property type="match status" value="1"/>
</dbReference>
<evidence type="ECO:0008006" key="10">
    <source>
        <dbReference type="Google" id="ProtNLM"/>
    </source>
</evidence>
<feature type="compositionally biased region" description="Low complexity" evidence="5">
    <location>
        <begin position="594"/>
        <end position="606"/>
    </location>
</feature>
<feature type="region of interest" description="Disordered" evidence="5">
    <location>
        <begin position="774"/>
        <end position="824"/>
    </location>
</feature>
<dbReference type="GeneID" id="54423829"/>
<reference evidence="9" key="3">
    <citation type="submission" date="2025-04" db="UniProtKB">
        <authorList>
            <consortium name="RefSeq"/>
        </authorList>
    </citation>
    <scope>IDENTIFICATION</scope>
    <source>
        <strain evidence="9">CBS 781.70</strain>
    </source>
</reference>
<feature type="compositionally biased region" description="Low complexity" evidence="5">
    <location>
        <begin position="615"/>
        <end position="642"/>
    </location>
</feature>
<feature type="compositionally biased region" description="Polar residues" evidence="5">
    <location>
        <begin position="674"/>
        <end position="684"/>
    </location>
</feature>
<feature type="compositionally biased region" description="Polar residues" evidence="5">
    <location>
        <begin position="774"/>
        <end position="788"/>
    </location>
</feature>
<comment type="subcellular location">
    <subcellularLocation>
        <location evidence="1">Membrane</location>
        <topology evidence="1">Single-pass membrane protein</topology>
    </subcellularLocation>
</comment>
<feature type="compositionally biased region" description="Low complexity" evidence="5">
    <location>
        <begin position="699"/>
        <end position="713"/>
    </location>
</feature>